<organism evidence="1 2">
    <name type="scientific">Pseudomonas kuykendallii</name>
    <dbReference type="NCBI Taxonomy" id="1007099"/>
    <lineage>
        <taxon>Bacteria</taxon>
        <taxon>Pseudomonadati</taxon>
        <taxon>Pseudomonadota</taxon>
        <taxon>Gammaproteobacteria</taxon>
        <taxon>Pseudomonadales</taxon>
        <taxon>Pseudomonadaceae</taxon>
        <taxon>Pseudomonas</taxon>
    </lineage>
</organism>
<evidence type="ECO:0008006" key="3">
    <source>
        <dbReference type="Google" id="ProtNLM"/>
    </source>
</evidence>
<proteinExistence type="predicted"/>
<gene>
    <name evidence="1" type="ORF">DI599_00645</name>
</gene>
<accession>A0A2W5D4K3</accession>
<reference evidence="1 2" key="1">
    <citation type="submission" date="2017-08" db="EMBL/GenBank/DDBJ databases">
        <title>Infants hospitalized years apart are colonized by the same room-sourced microbial strains.</title>
        <authorList>
            <person name="Brooks B."/>
            <person name="Olm M.R."/>
            <person name="Firek B.A."/>
            <person name="Baker R."/>
            <person name="Thomas B.C."/>
            <person name="Morowitz M.J."/>
            <person name="Banfield J.F."/>
        </authorList>
    </citation>
    <scope>NUCLEOTIDE SEQUENCE [LARGE SCALE GENOMIC DNA]</scope>
    <source>
        <strain evidence="1">S2_009_000_R2_77</strain>
    </source>
</reference>
<dbReference type="Proteomes" id="UP000249198">
    <property type="component" value="Unassembled WGS sequence"/>
</dbReference>
<comment type="caution">
    <text evidence="1">The sequence shown here is derived from an EMBL/GenBank/DDBJ whole genome shotgun (WGS) entry which is preliminary data.</text>
</comment>
<dbReference type="EMBL" id="QFOH01000001">
    <property type="protein sequence ID" value="PZP26701.1"/>
    <property type="molecule type" value="Genomic_DNA"/>
</dbReference>
<dbReference type="AlphaFoldDB" id="A0A2W5D4K3"/>
<protein>
    <recommendedName>
        <fullName evidence="3">DNA-binding protein</fullName>
    </recommendedName>
</protein>
<name>A0A2W5D4K3_9PSED</name>
<sequence>MPATRTLEQAKEWLEAQGKSVKEFAEERSLDVATTYQVLAGTKKGRRGESHRVAVALGIKEGVVNEAQPHGRRKTDSLVEHRGEPMMAVIGINSGVVEQ</sequence>
<dbReference type="NCBIfam" id="TIGR04111">
    <property type="entry name" value="BcepMu_gp16"/>
    <property type="match status" value="1"/>
</dbReference>
<evidence type="ECO:0000313" key="1">
    <source>
        <dbReference type="EMBL" id="PZP26701.1"/>
    </source>
</evidence>
<dbReference type="InterPro" id="IPR026365">
    <property type="entry name" value="BcepMu_gp16"/>
</dbReference>
<evidence type="ECO:0000313" key="2">
    <source>
        <dbReference type="Proteomes" id="UP000249198"/>
    </source>
</evidence>